<accession>A0A2H0XDW4</accession>
<dbReference type="PANTHER" id="PTHR34477:SF5">
    <property type="entry name" value="BSL5627 PROTEIN"/>
    <property type="match status" value="1"/>
</dbReference>
<dbReference type="InterPro" id="IPR000305">
    <property type="entry name" value="GIY-YIG_endonuc"/>
</dbReference>
<dbReference type="PROSITE" id="PS50164">
    <property type="entry name" value="GIY_YIG"/>
    <property type="match status" value="1"/>
</dbReference>
<protein>
    <recommendedName>
        <fullName evidence="2">GIY-YIG domain-containing protein</fullName>
    </recommendedName>
</protein>
<name>A0A2H0XDW4_UNCKA</name>
<dbReference type="InterPro" id="IPR035901">
    <property type="entry name" value="GIY-YIG_endonuc_sf"/>
</dbReference>
<reference evidence="4" key="1">
    <citation type="submission" date="2017-09" db="EMBL/GenBank/DDBJ databases">
        <title>Depth-based differentiation of microbial function through sediment-hosted aquifers and enrichment of novel symbionts in the deep terrestrial subsurface.</title>
        <authorList>
            <person name="Probst A.J."/>
            <person name="Ladd B."/>
            <person name="Jarett J.K."/>
            <person name="Geller-Mcgrath D.E."/>
            <person name="Sieber C.M.K."/>
            <person name="Emerson J.B."/>
            <person name="Anantharaman K."/>
            <person name="Thomas B.C."/>
            <person name="Malmstrom R."/>
            <person name="Stieglmeier M."/>
            <person name="Klingl A."/>
            <person name="Woyke T."/>
            <person name="Ryan C.M."/>
            <person name="Banfield J.F."/>
        </authorList>
    </citation>
    <scope>NUCLEOTIDE SEQUENCE [LARGE SCALE GENOMIC DNA]</scope>
</reference>
<evidence type="ECO:0000259" key="2">
    <source>
        <dbReference type="PROSITE" id="PS50164"/>
    </source>
</evidence>
<evidence type="ECO:0000256" key="1">
    <source>
        <dbReference type="ARBA" id="ARBA00007435"/>
    </source>
</evidence>
<comment type="similarity">
    <text evidence="1">Belongs to the UPF0213 family.</text>
</comment>
<evidence type="ECO:0000313" key="3">
    <source>
        <dbReference type="EMBL" id="PIS23140.1"/>
    </source>
</evidence>
<organism evidence="3 4">
    <name type="scientific">candidate division WWE3 bacterium CG08_land_8_20_14_0_20_40_13</name>
    <dbReference type="NCBI Taxonomy" id="1975084"/>
    <lineage>
        <taxon>Bacteria</taxon>
        <taxon>Katanobacteria</taxon>
    </lineage>
</organism>
<dbReference type="EMBL" id="PEYT01000012">
    <property type="protein sequence ID" value="PIS23140.1"/>
    <property type="molecule type" value="Genomic_DNA"/>
</dbReference>
<dbReference type="Proteomes" id="UP000230340">
    <property type="component" value="Unassembled WGS sequence"/>
</dbReference>
<dbReference type="CDD" id="cd10448">
    <property type="entry name" value="GIY-YIG_unchar_3"/>
    <property type="match status" value="1"/>
</dbReference>
<evidence type="ECO:0000313" key="4">
    <source>
        <dbReference type="Proteomes" id="UP000230340"/>
    </source>
</evidence>
<dbReference type="SUPFAM" id="SSF82771">
    <property type="entry name" value="GIY-YIG endonuclease"/>
    <property type="match status" value="1"/>
</dbReference>
<dbReference type="PANTHER" id="PTHR34477">
    <property type="entry name" value="UPF0213 PROTEIN YHBQ"/>
    <property type="match status" value="1"/>
</dbReference>
<dbReference type="AlphaFoldDB" id="A0A2H0XDW4"/>
<comment type="caution">
    <text evidence="3">The sequence shown here is derived from an EMBL/GenBank/DDBJ whole genome shotgun (WGS) entry which is preliminary data.</text>
</comment>
<dbReference type="Pfam" id="PF01541">
    <property type="entry name" value="GIY-YIG"/>
    <property type="match status" value="1"/>
</dbReference>
<gene>
    <name evidence="3" type="ORF">COT49_01730</name>
</gene>
<proteinExistence type="inferred from homology"/>
<dbReference type="InterPro" id="IPR050190">
    <property type="entry name" value="UPF0213_domain"/>
</dbReference>
<sequence>MSEQGFVYIMGNNRPTLYTGVTSNLKKRVWLHKNNLVKSFTQKYDLHLLLYYEMLDTIENAIIREKQIKDMDRKDKLLIIKKFNPDFKDLADQINKY</sequence>
<dbReference type="Gene3D" id="3.40.1440.10">
    <property type="entry name" value="GIY-YIG endonuclease"/>
    <property type="match status" value="1"/>
</dbReference>
<feature type="domain" description="GIY-YIG" evidence="2">
    <location>
        <begin position="3"/>
        <end position="79"/>
    </location>
</feature>